<evidence type="ECO:0000256" key="2">
    <source>
        <dbReference type="RuleBase" id="RU000461"/>
    </source>
</evidence>
<dbReference type="PANTHER" id="PTHR46696:SF6">
    <property type="entry name" value="P450, PUTATIVE (EUROFUNG)-RELATED"/>
    <property type="match status" value="1"/>
</dbReference>
<dbReference type="EMBL" id="BAAARW010000011">
    <property type="protein sequence ID" value="GAA2417013.1"/>
    <property type="molecule type" value="Genomic_DNA"/>
</dbReference>
<dbReference type="RefSeq" id="WP_344589480.1">
    <property type="nucleotide sequence ID" value="NZ_BAAARW010000011.1"/>
</dbReference>
<evidence type="ECO:0000313" key="4">
    <source>
        <dbReference type="Proteomes" id="UP001501231"/>
    </source>
</evidence>
<comment type="caution">
    <text evidence="3">The sequence shown here is derived from an EMBL/GenBank/DDBJ whole genome shotgun (WGS) entry which is preliminary data.</text>
</comment>
<dbReference type="InterPro" id="IPR017972">
    <property type="entry name" value="Cyt_P450_CS"/>
</dbReference>
<reference evidence="3 4" key="1">
    <citation type="journal article" date="2019" name="Int. J. Syst. Evol. Microbiol.">
        <title>The Global Catalogue of Microorganisms (GCM) 10K type strain sequencing project: providing services to taxonomists for standard genome sequencing and annotation.</title>
        <authorList>
            <consortium name="The Broad Institute Genomics Platform"/>
            <consortium name="The Broad Institute Genome Sequencing Center for Infectious Disease"/>
            <person name="Wu L."/>
            <person name="Ma J."/>
        </authorList>
    </citation>
    <scope>NUCLEOTIDE SEQUENCE [LARGE SCALE GENOMIC DNA]</scope>
    <source>
        <strain evidence="3 4">JCM 3325</strain>
    </source>
</reference>
<organism evidence="3 4">
    <name type="scientific">Actinomadura vinacea</name>
    <dbReference type="NCBI Taxonomy" id="115336"/>
    <lineage>
        <taxon>Bacteria</taxon>
        <taxon>Bacillati</taxon>
        <taxon>Actinomycetota</taxon>
        <taxon>Actinomycetes</taxon>
        <taxon>Streptosporangiales</taxon>
        <taxon>Thermomonosporaceae</taxon>
        <taxon>Actinomadura</taxon>
    </lineage>
</organism>
<dbReference type="Gene3D" id="1.10.630.10">
    <property type="entry name" value="Cytochrome P450"/>
    <property type="match status" value="1"/>
</dbReference>
<keyword evidence="4" id="KW-1185">Reference proteome</keyword>
<name>A0ABN3IZN3_9ACTN</name>
<keyword evidence="2" id="KW-0408">Iron</keyword>
<keyword evidence="2" id="KW-0503">Monooxygenase</keyword>
<dbReference type="PRINTS" id="PR00359">
    <property type="entry name" value="BP450"/>
</dbReference>
<keyword evidence="2" id="KW-0349">Heme</keyword>
<gene>
    <name evidence="3" type="ORF">GCM10010191_29360</name>
</gene>
<dbReference type="PANTHER" id="PTHR46696">
    <property type="entry name" value="P450, PUTATIVE (EUROFUNG)-RELATED"/>
    <property type="match status" value="1"/>
</dbReference>
<dbReference type="InterPro" id="IPR002397">
    <property type="entry name" value="Cyt_P450_B"/>
</dbReference>
<keyword evidence="2" id="KW-0560">Oxidoreductase</keyword>
<comment type="similarity">
    <text evidence="1 2">Belongs to the cytochrome P450 family.</text>
</comment>
<keyword evidence="2" id="KW-0479">Metal-binding</keyword>
<proteinExistence type="inferred from homology"/>
<dbReference type="Proteomes" id="UP001501231">
    <property type="component" value="Unassembled WGS sequence"/>
</dbReference>
<protein>
    <submittedName>
        <fullName evidence="3">Cytochrome P450</fullName>
    </submittedName>
</protein>
<evidence type="ECO:0000256" key="1">
    <source>
        <dbReference type="ARBA" id="ARBA00010617"/>
    </source>
</evidence>
<accession>A0ABN3IZN3</accession>
<evidence type="ECO:0000313" key="3">
    <source>
        <dbReference type="EMBL" id="GAA2417013.1"/>
    </source>
</evidence>
<dbReference type="PROSITE" id="PS00086">
    <property type="entry name" value="CYTOCHROME_P450"/>
    <property type="match status" value="1"/>
</dbReference>
<dbReference type="SUPFAM" id="SSF48264">
    <property type="entry name" value="Cytochrome P450"/>
    <property type="match status" value="1"/>
</dbReference>
<dbReference type="InterPro" id="IPR036396">
    <property type="entry name" value="Cyt_P450_sf"/>
</dbReference>
<sequence>MTSPETATDFDVTSDWHVANPYPFLRRLRHDRPVFWSDHLGMWVLTRYHDVRAAYRDHETYSSVGSLTISRTLTDEVKETLGEHRSFLDDFAANVDPPKHTRMRRAISRAFTPRAVARLGDEFRAKVDAVLDAVVPEGRADFTAEIAHLPSARLAAVFIGVPPEDEERVKHWVTSWFQLFLSPQPPERQRELAQDFLKYLDYVDRLVTERRAEPREDFASLMAELIGTDLSHREVVETISALLLGGNDTVPNGLSNAVHRLLRERHVWAEIVADRSLIPGMIEESLRIDGASLGSFRTTTREVTLHGTAIPAGTQLLLHADSAGHDETVFADPERFDIRRPNARDHMVFGYGVHHCVGAALSRLKMEIAFERLTTRLPSLRPAPGAAPAYRKSMVGRGLQTLPVEWDER</sequence>
<dbReference type="Pfam" id="PF00067">
    <property type="entry name" value="p450"/>
    <property type="match status" value="1"/>
</dbReference>
<dbReference type="InterPro" id="IPR001128">
    <property type="entry name" value="Cyt_P450"/>
</dbReference>